<dbReference type="OrthoDB" id="310895at2759"/>
<dbReference type="GO" id="GO:0006574">
    <property type="term" value="P:L-valine catabolic process"/>
    <property type="evidence" value="ECO:0007669"/>
    <property type="project" value="TreeGrafter"/>
</dbReference>
<dbReference type="InterPro" id="IPR016160">
    <property type="entry name" value="Ald_DH_CS_CYS"/>
</dbReference>
<name>D7FX05_ECTSI</name>
<dbReference type="InterPro" id="IPR016162">
    <property type="entry name" value="Ald_DH_N"/>
</dbReference>
<gene>
    <name evidence="5" type="ORF">Esi_0032_0021</name>
</gene>
<proteinExistence type="predicted"/>
<sequence>MAPNAKRLKTEGAPPAGVVVCDNLIGGESTPPLSGTYLDVVSPSDGTVLGRVAMSGQKEVEVAAARAEEAFVGWSGMTAKSRAAIMFRFHSLLEMHADELADLVVAENGKNKAEALASVAKGNETVEWACSMPQLMQGKILQVSRGIECRDLREPLGVVACLVPFNFPIMVPMWTVPIALTAGNCVILKPSEKVPLTMRKVGQLLGEAGLPPGVFQIVNGGKEAAEALCDAEAVKALTFVGSSGVAKSVAARCHAVNKRVLALGGAENHLIALPDCDHEAAAHDIVASFAGCAGQRCMAASVLVLVGDTGDLLDRVIQKSKALEPGTEAGKVGPVISTASRDHIVGRIGAAEAEGGEVVVDGRGWAERRPGTWVGPTVIVKSRNGNKGDGKSEEIFGPVLMVVKVDTWQEALAVENASPFGNAASVYTSSGPAADYFQTRFRAGMIGVNVGIPVPREPFAFGGLSGTLSKYGDFDVTAEGAMEFFTNRRKITTKWALPKEATMTAAAAAGGGAGGKTDTANFVGQM</sequence>
<protein>
    <recommendedName>
        <fullName evidence="1">methylmalonate-semialdehyde dehydrogenase (CoA acylating)</fullName>
        <ecNumber evidence="1">1.2.1.27</ecNumber>
    </recommendedName>
</protein>
<dbReference type="NCBIfam" id="TIGR01722">
    <property type="entry name" value="MMSDH"/>
    <property type="match status" value="1"/>
</dbReference>
<evidence type="ECO:0000256" key="2">
    <source>
        <dbReference type="ARBA" id="ARBA00023002"/>
    </source>
</evidence>
<dbReference type="EMBL" id="FN648509">
    <property type="protein sequence ID" value="CBJ26338.1"/>
    <property type="molecule type" value="Genomic_DNA"/>
</dbReference>
<organism evidence="5 6">
    <name type="scientific">Ectocarpus siliculosus</name>
    <name type="common">Brown alga</name>
    <name type="synonym">Conferva siliculosa</name>
    <dbReference type="NCBI Taxonomy" id="2880"/>
    <lineage>
        <taxon>Eukaryota</taxon>
        <taxon>Sar</taxon>
        <taxon>Stramenopiles</taxon>
        <taxon>Ochrophyta</taxon>
        <taxon>PX clade</taxon>
        <taxon>Phaeophyceae</taxon>
        <taxon>Ectocarpales</taxon>
        <taxon>Ectocarpaceae</taxon>
        <taxon>Ectocarpus</taxon>
    </lineage>
</organism>
<dbReference type="STRING" id="2880.D7FX05"/>
<dbReference type="InterPro" id="IPR016163">
    <property type="entry name" value="Ald_DH_C"/>
</dbReference>
<keyword evidence="6" id="KW-1185">Reference proteome</keyword>
<dbReference type="FunFam" id="3.40.309.10:FF:000002">
    <property type="entry name" value="Methylmalonate-semialdehyde dehydrogenase (Acylating)"/>
    <property type="match status" value="1"/>
</dbReference>
<evidence type="ECO:0000256" key="3">
    <source>
        <dbReference type="ARBA" id="ARBA00023027"/>
    </source>
</evidence>
<dbReference type="InParanoid" id="D7FX05"/>
<dbReference type="eggNOG" id="KOG2449">
    <property type="taxonomic scope" value="Eukaryota"/>
</dbReference>
<dbReference type="AlphaFoldDB" id="D7FX05"/>
<dbReference type="EC" id="1.2.1.27" evidence="1"/>
<dbReference type="Pfam" id="PF00171">
    <property type="entry name" value="Aldedh"/>
    <property type="match status" value="1"/>
</dbReference>
<evidence type="ECO:0000313" key="6">
    <source>
        <dbReference type="Proteomes" id="UP000002630"/>
    </source>
</evidence>
<keyword evidence="3" id="KW-0520">NAD</keyword>
<evidence type="ECO:0000259" key="4">
    <source>
        <dbReference type="Pfam" id="PF00171"/>
    </source>
</evidence>
<dbReference type="EMBL" id="FN649729">
    <property type="protein sequence ID" value="CBJ26338.1"/>
    <property type="molecule type" value="Genomic_DNA"/>
</dbReference>
<dbReference type="PROSITE" id="PS00070">
    <property type="entry name" value="ALDEHYDE_DEHYDR_CYS"/>
    <property type="match status" value="1"/>
</dbReference>
<reference evidence="5 6" key="1">
    <citation type="journal article" date="2010" name="Nature">
        <title>The Ectocarpus genome and the independent evolution of multicellularity in brown algae.</title>
        <authorList>
            <person name="Cock J.M."/>
            <person name="Sterck L."/>
            <person name="Rouze P."/>
            <person name="Scornet D."/>
            <person name="Allen A.E."/>
            <person name="Amoutzias G."/>
            <person name="Anthouard V."/>
            <person name="Artiguenave F."/>
            <person name="Aury J.M."/>
            <person name="Badger J.H."/>
            <person name="Beszteri B."/>
            <person name="Billiau K."/>
            <person name="Bonnet E."/>
            <person name="Bothwell J.H."/>
            <person name="Bowler C."/>
            <person name="Boyen C."/>
            <person name="Brownlee C."/>
            <person name="Carrano C.J."/>
            <person name="Charrier B."/>
            <person name="Cho G.Y."/>
            <person name="Coelho S.M."/>
            <person name="Collen J."/>
            <person name="Corre E."/>
            <person name="Da Silva C."/>
            <person name="Delage L."/>
            <person name="Delaroque N."/>
            <person name="Dittami S.M."/>
            <person name="Doulbeau S."/>
            <person name="Elias M."/>
            <person name="Farnham G."/>
            <person name="Gachon C.M."/>
            <person name="Gschloessl B."/>
            <person name="Heesch S."/>
            <person name="Jabbari K."/>
            <person name="Jubin C."/>
            <person name="Kawai H."/>
            <person name="Kimura K."/>
            <person name="Kloareg B."/>
            <person name="Kupper F.C."/>
            <person name="Lang D."/>
            <person name="Le Bail A."/>
            <person name="Leblanc C."/>
            <person name="Lerouge P."/>
            <person name="Lohr M."/>
            <person name="Lopez P.J."/>
            <person name="Martens C."/>
            <person name="Maumus F."/>
            <person name="Michel G."/>
            <person name="Miranda-Saavedra D."/>
            <person name="Morales J."/>
            <person name="Moreau H."/>
            <person name="Motomura T."/>
            <person name="Nagasato C."/>
            <person name="Napoli C.A."/>
            <person name="Nelson D.R."/>
            <person name="Nyvall-Collen P."/>
            <person name="Peters A.F."/>
            <person name="Pommier C."/>
            <person name="Potin P."/>
            <person name="Poulain J."/>
            <person name="Quesneville H."/>
            <person name="Read B."/>
            <person name="Rensing S.A."/>
            <person name="Ritter A."/>
            <person name="Rousvoal S."/>
            <person name="Samanta M."/>
            <person name="Samson G."/>
            <person name="Schroeder D.C."/>
            <person name="Segurens B."/>
            <person name="Strittmatter M."/>
            <person name="Tonon T."/>
            <person name="Tregear J.W."/>
            <person name="Valentin K."/>
            <person name="von Dassow P."/>
            <person name="Yamagishi T."/>
            <person name="Van de Peer Y."/>
            <person name="Wincker P."/>
        </authorList>
    </citation>
    <scope>NUCLEOTIDE SEQUENCE [LARGE SCALE GENOMIC DNA]</scope>
    <source>
        <strain evidence="6">Ec32 / CCAP1310/4</strain>
    </source>
</reference>
<dbReference type="OMA" id="PIAQYVH"/>
<feature type="domain" description="Aldehyde dehydrogenase" evidence="4">
    <location>
        <begin position="36"/>
        <end position="489"/>
    </location>
</feature>
<dbReference type="PANTHER" id="PTHR43866:SF4">
    <property type="entry name" value="MALONATE-SEMIALDEHYDE DEHYDROGENASE"/>
    <property type="match status" value="1"/>
</dbReference>
<dbReference type="SUPFAM" id="SSF53720">
    <property type="entry name" value="ALDH-like"/>
    <property type="match status" value="1"/>
</dbReference>
<dbReference type="InterPro" id="IPR015590">
    <property type="entry name" value="Aldehyde_DH_dom"/>
</dbReference>
<evidence type="ECO:0000256" key="1">
    <source>
        <dbReference type="ARBA" id="ARBA00013048"/>
    </source>
</evidence>
<dbReference type="GO" id="GO:0006210">
    <property type="term" value="P:thymine catabolic process"/>
    <property type="evidence" value="ECO:0007669"/>
    <property type="project" value="TreeGrafter"/>
</dbReference>
<dbReference type="Gene3D" id="3.40.605.10">
    <property type="entry name" value="Aldehyde Dehydrogenase, Chain A, domain 1"/>
    <property type="match status" value="1"/>
</dbReference>
<dbReference type="InterPro" id="IPR016161">
    <property type="entry name" value="Ald_DH/histidinol_DH"/>
</dbReference>
<evidence type="ECO:0000313" key="5">
    <source>
        <dbReference type="EMBL" id="CBJ26338.1"/>
    </source>
</evidence>
<dbReference type="GO" id="GO:0004491">
    <property type="term" value="F:methylmalonate-semialdehyde dehydrogenase (acylating, NAD) activity"/>
    <property type="evidence" value="ECO:0007669"/>
    <property type="project" value="UniProtKB-EC"/>
</dbReference>
<accession>D7FX05</accession>
<dbReference type="Gene3D" id="3.40.309.10">
    <property type="entry name" value="Aldehyde Dehydrogenase, Chain A, domain 2"/>
    <property type="match status" value="1"/>
</dbReference>
<dbReference type="PANTHER" id="PTHR43866">
    <property type="entry name" value="MALONATE-SEMIALDEHYDE DEHYDROGENASE"/>
    <property type="match status" value="1"/>
</dbReference>
<keyword evidence="2 5" id="KW-0560">Oxidoreductase</keyword>
<dbReference type="Proteomes" id="UP000002630">
    <property type="component" value="Linkage Group LG04"/>
</dbReference>
<dbReference type="InterPro" id="IPR010061">
    <property type="entry name" value="MeMal-semiAld_DH"/>
</dbReference>